<accession>A0AAE9XYV0</accession>
<dbReference type="KEGG" id="rpa:TX73_013340"/>
<dbReference type="EMBL" id="CP116810">
    <property type="protein sequence ID" value="WCL92738.1"/>
    <property type="molecule type" value="Genomic_DNA"/>
</dbReference>
<sequence>MSDAEYDLLLESISDAVAESTQDNVVRPAVVATMRRAANDNSVEWPLLPFPTDWYASC</sequence>
<evidence type="ECO:0000313" key="2">
    <source>
        <dbReference type="Proteomes" id="UP000001426"/>
    </source>
</evidence>
<dbReference type="AlphaFoldDB" id="A0AAE9XYV0"/>
<name>A0AAE9XYV0_RHOPA</name>
<protein>
    <submittedName>
        <fullName evidence="1">Uncharacterized protein</fullName>
    </submittedName>
</protein>
<dbReference type="Proteomes" id="UP000001426">
    <property type="component" value="Chromosome"/>
</dbReference>
<keyword evidence="2" id="KW-1185">Reference proteome</keyword>
<dbReference type="GeneID" id="66893646"/>
<evidence type="ECO:0000313" key="1">
    <source>
        <dbReference type="EMBL" id="WCL92738.1"/>
    </source>
</evidence>
<dbReference type="RefSeq" id="WP_012496029.1">
    <property type="nucleotide sequence ID" value="NZ_CP116810.1"/>
</dbReference>
<organism evidence="1 2">
    <name type="scientific">Rhodopseudomonas palustris (strain ATCC BAA-98 / CGA009)</name>
    <dbReference type="NCBI Taxonomy" id="258594"/>
    <lineage>
        <taxon>Bacteria</taxon>
        <taxon>Pseudomonadati</taxon>
        <taxon>Pseudomonadota</taxon>
        <taxon>Alphaproteobacteria</taxon>
        <taxon>Hyphomicrobiales</taxon>
        <taxon>Nitrobacteraceae</taxon>
        <taxon>Rhodopseudomonas</taxon>
    </lineage>
</organism>
<gene>
    <name evidence="1" type="ORF">TX73_013340</name>
</gene>
<reference evidence="1 2" key="1">
    <citation type="journal article" date="2004" name="Nat. Biotechnol.">
        <title>Complete genome sequence of the metabolically versatile photosynthetic bacterium Rhodopseudomonas palustris.</title>
        <authorList>
            <person name="Larimer F.W."/>
            <person name="Chain P."/>
            <person name="Hauser L."/>
            <person name="Lamerdin J."/>
            <person name="Malfatti S."/>
            <person name="Do L."/>
            <person name="Land M.L."/>
            <person name="Pelletier D.A."/>
            <person name="Beatty J.T."/>
            <person name="Lang A.S."/>
            <person name="Tabita F.R."/>
            <person name="Gibson J.L."/>
            <person name="Hanson T.E."/>
            <person name="Bobst C."/>
            <person name="Torres J.L."/>
            <person name="Peres C."/>
            <person name="Harrison F.H."/>
            <person name="Gibson J."/>
            <person name="Harwood C.S."/>
        </authorList>
    </citation>
    <scope>NUCLEOTIDE SEQUENCE [LARGE SCALE GENOMIC DNA]</scope>
    <source>
        <strain evidence="2">ATCC BAA-98 / CGA009</strain>
    </source>
</reference>
<proteinExistence type="predicted"/>